<dbReference type="InterPro" id="IPR004158">
    <property type="entry name" value="DUF247_pln"/>
</dbReference>
<organism evidence="2 3">
    <name type="scientific">Urochloa decumbens</name>
    <dbReference type="NCBI Taxonomy" id="240449"/>
    <lineage>
        <taxon>Eukaryota</taxon>
        <taxon>Viridiplantae</taxon>
        <taxon>Streptophyta</taxon>
        <taxon>Embryophyta</taxon>
        <taxon>Tracheophyta</taxon>
        <taxon>Spermatophyta</taxon>
        <taxon>Magnoliopsida</taxon>
        <taxon>Liliopsida</taxon>
        <taxon>Poales</taxon>
        <taxon>Poaceae</taxon>
        <taxon>PACMAD clade</taxon>
        <taxon>Panicoideae</taxon>
        <taxon>Panicodae</taxon>
        <taxon>Paniceae</taxon>
        <taxon>Melinidinae</taxon>
        <taxon>Urochloa</taxon>
    </lineage>
</organism>
<evidence type="ECO:0000313" key="2">
    <source>
        <dbReference type="EMBL" id="CAL5042777.1"/>
    </source>
</evidence>
<keyword evidence="1" id="KW-0812">Transmembrane</keyword>
<reference evidence="2 3" key="2">
    <citation type="submission" date="2024-10" db="EMBL/GenBank/DDBJ databases">
        <authorList>
            <person name="Ryan C."/>
        </authorList>
    </citation>
    <scope>NUCLEOTIDE SEQUENCE [LARGE SCALE GENOMIC DNA]</scope>
</reference>
<evidence type="ECO:0000256" key="1">
    <source>
        <dbReference type="SAM" id="Phobius"/>
    </source>
</evidence>
<feature type="transmembrane region" description="Helical" evidence="1">
    <location>
        <begin position="457"/>
        <end position="479"/>
    </location>
</feature>
<keyword evidence="1" id="KW-1133">Transmembrane helix</keyword>
<gene>
    <name evidence="2" type="ORF">URODEC1_LOCUS87380</name>
</gene>
<dbReference type="EMBL" id="OZ075144">
    <property type="protein sequence ID" value="CAL5042777.1"/>
    <property type="molecule type" value="Genomic_DNA"/>
</dbReference>
<dbReference type="AlphaFoldDB" id="A0ABC9DQ70"/>
<proteinExistence type="predicted"/>
<dbReference type="PANTHER" id="PTHR31170">
    <property type="entry name" value="BNAC04G53230D PROTEIN"/>
    <property type="match status" value="1"/>
</dbReference>
<protein>
    <submittedName>
        <fullName evidence="2">Uncharacterized protein</fullName>
    </submittedName>
</protein>
<dbReference type="Pfam" id="PF03140">
    <property type="entry name" value="DUF247"/>
    <property type="match status" value="1"/>
</dbReference>
<feature type="transmembrane region" description="Helical" evidence="1">
    <location>
        <begin position="510"/>
        <end position="537"/>
    </location>
</feature>
<dbReference type="Proteomes" id="UP001497457">
    <property type="component" value="Chromosome 34rd"/>
</dbReference>
<evidence type="ECO:0000313" key="3">
    <source>
        <dbReference type="Proteomes" id="UP001497457"/>
    </source>
</evidence>
<reference evidence="3" key="1">
    <citation type="submission" date="2024-06" db="EMBL/GenBank/DDBJ databases">
        <authorList>
            <person name="Ryan C."/>
        </authorList>
    </citation>
    <scope>NUCLEOTIDE SEQUENCE [LARGE SCALE GENOMIC DNA]</scope>
</reference>
<accession>A0ABC9DQ70</accession>
<dbReference type="PANTHER" id="PTHR31170:SF18">
    <property type="entry name" value="(WILD MALAYSIAN BANANA) HYPOTHETICAL PROTEIN"/>
    <property type="match status" value="1"/>
</dbReference>
<keyword evidence="3" id="KW-1185">Reference proteome</keyword>
<keyword evidence="1" id="KW-0472">Membrane</keyword>
<sequence length="540" mass="61846">MMADDACNSGDAEEIEEIASFMAQGLGYLQFPDENPDSCQIHRVHQLVRQIDRFAYEPSVLSIGPYHHSDANLQFMEKQKWRCLNYILKLNCTKSLRDYLLAICDLENQARACYCGDLKLDSKGFRQMLLLDGCFLLVYLRGTYGVSRVTKAATQQSVIPDDKVHEKEYPAEPENRSLGNSAKPKLDTVHDIELGIVDANNQSSDDADFSSCRENNGVPWYHTFALLDLFLLENQIPFFVIRKIHEVLVGSDMGNALGENVSNYIEENLQYFAGSFGTNERPIDFFNLLHLCHMYFKPRKIWNQSNHAGPQFRGYFFNIFCNLCNISHTDGEDELSLSRNQQSKFLHGGQVIRWHRAIQYHEAGIVFKKKEFNGQTTHSLLDVTFHDGVLEIPCLSLDGHMGALFRNMIAFEQTNPHVGNYVTAYVMFMSQLISRPDDVTLLAQRGIIVHFLHSDKVVSVLFTCLTKGVVFDFMGDFYLRTICRRMEMYYQNRVNRWIAWLRHNHLSNPWLGLALLAGLLVLFCTIAQTVLAVLVYVDPT</sequence>
<name>A0ABC9DQ70_9POAL</name>